<dbReference type="Proteomes" id="UP000290608">
    <property type="component" value="Unassembled WGS sequence"/>
</dbReference>
<comment type="caution">
    <text evidence="1">The sequence shown here is derived from an EMBL/GenBank/DDBJ whole genome shotgun (WGS) entry which is preliminary data.</text>
</comment>
<protein>
    <submittedName>
        <fullName evidence="1">Uncharacterized protein</fullName>
    </submittedName>
</protein>
<reference evidence="1 2" key="1">
    <citation type="submission" date="2018-07" db="EMBL/GenBank/DDBJ databases">
        <title>Leeuwenhoekiella genomics.</title>
        <authorList>
            <person name="Tahon G."/>
            <person name="Willems A."/>
        </authorList>
    </citation>
    <scope>NUCLEOTIDE SEQUENCE [LARGE SCALE GENOMIC DNA]</scope>
    <source>
        <strain evidence="1 2">LMG 1345</strain>
    </source>
</reference>
<evidence type="ECO:0000313" key="1">
    <source>
        <dbReference type="EMBL" id="RXG27367.1"/>
    </source>
</evidence>
<name>A0A4Q0PJ36_9FLAO</name>
<accession>A0A4Q0PJ36</accession>
<evidence type="ECO:0000313" key="2">
    <source>
        <dbReference type="Proteomes" id="UP000290608"/>
    </source>
</evidence>
<proteinExistence type="predicted"/>
<sequence>MTLLERSIQLNQSQIKKREIHLNRYHFLEYNLSEALIIQLEINIY</sequence>
<dbReference type="EMBL" id="QOVL01000015">
    <property type="protein sequence ID" value="RXG27367.1"/>
    <property type="molecule type" value="Genomic_DNA"/>
</dbReference>
<organism evidence="1 2">
    <name type="scientific">Leeuwenhoekiella marinoflava</name>
    <dbReference type="NCBI Taxonomy" id="988"/>
    <lineage>
        <taxon>Bacteria</taxon>
        <taxon>Pseudomonadati</taxon>
        <taxon>Bacteroidota</taxon>
        <taxon>Flavobacteriia</taxon>
        <taxon>Flavobacteriales</taxon>
        <taxon>Flavobacteriaceae</taxon>
        <taxon>Leeuwenhoekiella</taxon>
    </lineage>
</organism>
<dbReference type="AlphaFoldDB" id="A0A4Q0PJ36"/>
<dbReference type="STRING" id="1122159.SAMN02745246_03233"/>
<gene>
    <name evidence="1" type="ORF">DSL99_2891</name>
</gene>